<gene>
    <name evidence="2" type="ORF">KC01_LOCUS4433</name>
</gene>
<feature type="region of interest" description="Disordered" evidence="1">
    <location>
        <begin position="1"/>
        <end position="31"/>
    </location>
</feature>
<sequence>MGVSQGIWGEGTEEWNRTVTPPHPQRKQRVGNQGHIQMVTYQEKQKRILHCSVFGWYSWNFSLKFKVANHRQKLRQAGCPQLNLNKRPSETTNARKIKKAKKSEVNFMPCYPEGKQENDLEREVLIRETKKKSIDWKIVDELMENTYSLRRKEIVQDEPLVADVQKRWPALFFVRQLEYEFARLTAVNLRETLITGIDKYLDRFLELFRAKRAIPGLSSLLRQLENSDNSTHFKRAILLLGLPHFLRDDCSS</sequence>
<dbReference type="Proteomes" id="UP001497482">
    <property type="component" value="Chromosome 11"/>
</dbReference>
<evidence type="ECO:0000256" key="1">
    <source>
        <dbReference type="SAM" id="MobiDB-lite"/>
    </source>
</evidence>
<evidence type="ECO:0000313" key="2">
    <source>
        <dbReference type="EMBL" id="CAL1572397.1"/>
    </source>
</evidence>
<dbReference type="AlphaFoldDB" id="A0AAV2J993"/>
<dbReference type="PANTHER" id="PTHR31025:SF19">
    <property type="entry name" value="SI:CH73-42K18.1-RELATED"/>
    <property type="match status" value="1"/>
</dbReference>
<name>A0AAV2J993_KNICA</name>
<organism evidence="2 3">
    <name type="scientific">Knipowitschia caucasica</name>
    <name type="common">Caucasian dwarf goby</name>
    <name type="synonym">Pomatoschistus caucasicus</name>
    <dbReference type="NCBI Taxonomy" id="637954"/>
    <lineage>
        <taxon>Eukaryota</taxon>
        <taxon>Metazoa</taxon>
        <taxon>Chordata</taxon>
        <taxon>Craniata</taxon>
        <taxon>Vertebrata</taxon>
        <taxon>Euteleostomi</taxon>
        <taxon>Actinopterygii</taxon>
        <taxon>Neopterygii</taxon>
        <taxon>Teleostei</taxon>
        <taxon>Neoteleostei</taxon>
        <taxon>Acanthomorphata</taxon>
        <taxon>Gobiaria</taxon>
        <taxon>Gobiiformes</taxon>
        <taxon>Gobioidei</taxon>
        <taxon>Gobiidae</taxon>
        <taxon>Gobiinae</taxon>
        <taxon>Knipowitschia</taxon>
    </lineage>
</organism>
<accession>A0AAV2J993</accession>
<proteinExistence type="predicted"/>
<evidence type="ECO:0000313" key="3">
    <source>
        <dbReference type="Proteomes" id="UP001497482"/>
    </source>
</evidence>
<keyword evidence="3" id="KW-1185">Reference proteome</keyword>
<reference evidence="2 3" key="1">
    <citation type="submission" date="2024-04" db="EMBL/GenBank/DDBJ databases">
        <authorList>
            <person name="Waldvogel A.-M."/>
            <person name="Schoenle A."/>
        </authorList>
    </citation>
    <scope>NUCLEOTIDE SEQUENCE [LARGE SCALE GENOMIC DNA]</scope>
</reference>
<dbReference type="PANTHER" id="PTHR31025">
    <property type="entry name" value="SI:CH211-196P9.1-RELATED"/>
    <property type="match status" value="1"/>
</dbReference>
<protein>
    <submittedName>
        <fullName evidence="2">Uncharacterized protein</fullName>
    </submittedName>
</protein>
<dbReference type="EMBL" id="OZ035833">
    <property type="protein sequence ID" value="CAL1572397.1"/>
    <property type="molecule type" value="Genomic_DNA"/>
</dbReference>